<keyword evidence="4" id="KW-1185">Reference proteome</keyword>
<dbReference type="GO" id="GO:0016787">
    <property type="term" value="F:hydrolase activity"/>
    <property type="evidence" value="ECO:0007669"/>
    <property type="project" value="UniProtKB-KW"/>
</dbReference>
<sequence length="314" mass="31904">MPRAASQALAHHTDRKTRTPRGAARAGGAILAAALAFTAFGGPGTARAAEGGSGAYVALGDSYAAGAGVPDQSGGLCMRSSKNYGHLVAAAVGPSAYRDVTCAGAKVAALTTTHTDAGIPVNGPQLDAISADTDLVTLTIGGNDIGTSDLGFVDVVAVCSALSLTNPLGAPCRDSYNAGGRDILEQRLDAAAVRLGDGIRRIRSEAPNAKVLLVGYPTVIDSDPVKCLGKLTVTLKDTAYLHSILAYLQALLARTAAANEATFVDTTAVTEGHDACSADPWVEGLLPKSPALPLHPNARGERVMADAVLRAIGR</sequence>
<protein>
    <submittedName>
        <fullName evidence="3">SGNH/GDSL hydrolase family protein</fullName>
    </submittedName>
</protein>
<reference evidence="3 4" key="1">
    <citation type="journal article" date="2019" name="Int. J. Syst. Evol. Microbiol.">
        <title>The Global Catalogue of Microorganisms (GCM) 10K type strain sequencing project: providing services to taxonomists for standard genome sequencing and annotation.</title>
        <authorList>
            <consortium name="The Broad Institute Genomics Platform"/>
            <consortium name="The Broad Institute Genome Sequencing Center for Infectious Disease"/>
            <person name="Wu L."/>
            <person name="Ma J."/>
        </authorList>
    </citation>
    <scope>NUCLEOTIDE SEQUENCE [LARGE SCALE GENOMIC DNA]</scope>
    <source>
        <strain evidence="3 4">JCM 4565</strain>
    </source>
</reference>
<accession>A0ABN0WWI5</accession>
<dbReference type="RefSeq" id="WP_344117999.1">
    <property type="nucleotide sequence ID" value="NZ_BAAABW010000015.1"/>
</dbReference>
<gene>
    <name evidence="3" type="ORF">GCM10010319_26590</name>
</gene>
<feature type="region of interest" description="Disordered" evidence="1">
    <location>
        <begin position="1"/>
        <end position="22"/>
    </location>
</feature>
<evidence type="ECO:0000259" key="2">
    <source>
        <dbReference type="Pfam" id="PF13472"/>
    </source>
</evidence>
<dbReference type="Pfam" id="PF13472">
    <property type="entry name" value="Lipase_GDSL_2"/>
    <property type="match status" value="1"/>
</dbReference>
<dbReference type="InterPro" id="IPR013830">
    <property type="entry name" value="SGNH_hydro"/>
</dbReference>
<dbReference type="EMBL" id="BAAABW010000015">
    <property type="protein sequence ID" value="GAA0348613.1"/>
    <property type="molecule type" value="Genomic_DNA"/>
</dbReference>
<keyword evidence="3" id="KW-0378">Hydrolase</keyword>
<name>A0ABN0WWI5_9ACTN</name>
<evidence type="ECO:0000313" key="3">
    <source>
        <dbReference type="EMBL" id="GAA0348613.1"/>
    </source>
</evidence>
<proteinExistence type="predicted"/>
<dbReference type="InterPro" id="IPR036514">
    <property type="entry name" value="SGNH_hydro_sf"/>
</dbReference>
<dbReference type="Gene3D" id="3.40.50.1110">
    <property type="entry name" value="SGNH hydrolase"/>
    <property type="match status" value="1"/>
</dbReference>
<dbReference type="PANTHER" id="PTHR37981">
    <property type="entry name" value="LIPASE 2"/>
    <property type="match status" value="1"/>
</dbReference>
<dbReference type="SUPFAM" id="SSF52266">
    <property type="entry name" value="SGNH hydrolase"/>
    <property type="match status" value="1"/>
</dbReference>
<dbReference type="InterPro" id="IPR037460">
    <property type="entry name" value="SEST-like"/>
</dbReference>
<comment type="caution">
    <text evidence="3">The sequence shown here is derived from an EMBL/GenBank/DDBJ whole genome shotgun (WGS) entry which is preliminary data.</text>
</comment>
<dbReference type="CDD" id="cd01823">
    <property type="entry name" value="SEST_like"/>
    <property type="match status" value="1"/>
</dbReference>
<dbReference type="PANTHER" id="PTHR37981:SF1">
    <property type="entry name" value="SGNH HYDROLASE-TYPE ESTERASE DOMAIN-CONTAINING PROTEIN"/>
    <property type="match status" value="1"/>
</dbReference>
<evidence type="ECO:0000256" key="1">
    <source>
        <dbReference type="SAM" id="MobiDB-lite"/>
    </source>
</evidence>
<organism evidence="3 4">
    <name type="scientific">Streptomyces blastmyceticus</name>
    <dbReference type="NCBI Taxonomy" id="68180"/>
    <lineage>
        <taxon>Bacteria</taxon>
        <taxon>Bacillati</taxon>
        <taxon>Actinomycetota</taxon>
        <taxon>Actinomycetes</taxon>
        <taxon>Kitasatosporales</taxon>
        <taxon>Streptomycetaceae</taxon>
        <taxon>Streptomyces</taxon>
    </lineage>
</organism>
<evidence type="ECO:0000313" key="4">
    <source>
        <dbReference type="Proteomes" id="UP001500063"/>
    </source>
</evidence>
<feature type="domain" description="SGNH hydrolase-type esterase" evidence="2">
    <location>
        <begin position="58"/>
        <end position="302"/>
    </location>
</feature>
<dbReference type="Proteomes" id="UP001500063">
    <property type="component" value="Unassembled WGS sequence"/>
</dbReference>